<name>A0A841JZT4_9BACT</name>
<sequence>MTEFNNMTLVAAVEVIAEFKSHGDMSVLEVQWGFAGNSTSKAARVASWAQRATMPHAPQVMTENGLMNLGRAFVETAIKAPPGVGDSGAWKKFVAGLRFDGFELVEMEVPPPSNTPWQSPRTIVTLTRMLPADIPGLNFREAESEVTALLIQSGFTVARGHLERAVSSFQRGEWSSANGELRNFYESYLNEVAVHLGCDSQQDSKAKRDFLGRLQPPFLLTEYNEWNESNQKPQFAQGLMSRMHPHGGHPGLSEEEDATFRIQITLVTARLFLRRYRQRIKEVTA</sequence>
<organism evidence="1 2">
    <name type="scientific">Silvibacterium bohemicum</name>
    <dbReference type="NCBI Taxonomy" id="1577686"/>
    <lineage>
        <taxon>Bacteria</taxon>
        <taxon>Pseudomonadati</taxon>
        <taxon>Acidobacteriota</taxon>
        <taxon>Terriglobia</taxon>
        <taxon>Terriglobales</taxon>
        <taxon>Acidobacteriaceae</taxon>
        <taxon>Silvibacterium</taxon>
    </lineage>
</organism>
<accession>A0A841JZT4</accession>
<dbReference type="Proteomes" id="UP000538666">
    <property type="component" value="Unassembled WGS sequence"/>
</dbReference>
<dbReference type="EMBL" id="JACHEK010000011">
    <property type="protein sequence ID" value="MBB6146836.1"/>
    <property type="molecule type" value="Genomic_DNA"/>
</dbReference>
<dbReference type="AlphaFoldDB" id="A0A841JZT4"/>
<proteinExistence type="predicted"/>
<protein>
    <submittedName>
        <fullName evidence="1">Uncharacterized protein</fullName>
    </submittedName>
</protein>
<gene>
    <name evidence="1" type="ORF">HNQ77_004817</name>
</gene>
<evidence type="ECO:0000313" key="1">
    <source>
        <dbReference type="EMBL" id="MBB6146836.1"/>
    </source>
</evidence>
<reference evidence="1 2" key="1">
    <citation type="submission" date="2020-08" db="EMBL/GenBank/DDBJ databases">
        <title>Genomic Encyclopedia of Type Strains, Phase IV (KMG-IV): sequencing the most valuable type-strain genomes for metagenomic binning, comparative biology and taxonomic classification.</title>
        <authorList>
            <person name="Goeker M."/>
        </authorList>
    </citation>
    <scope>NUCLEOTIDE SEQUENCE [LARGE SCALE GENOMIC DNA]</scope>
    <source>
        <strain evidence="1 2">DSM 103733</strain>
    </source>
</reference>
<dbReference type="RefSeq" id="WP_050061296.1">
    <property type="nucleotide sequence ID" value="NZ_JACHEK010000011.1"/>
</dbReference>
<dbReference type="OrthoDB" id="6826964at2"/>
<keyword evidence="2" id="KW-1185">Reference proteome</keyword>
<evidence type="ECO:0000313" key="2">
    <source>
        <dbReference type="Proteomes" id="UP000538666"/>
    </source>
</evidence>
<comment type="caution">
    <text evidence="1">The sequence shown here is derived from an EMBL/GenBank/DDBJ whole genome shotgun (WGS) entry which is preliminary data.</text>
</comment>